<dbReference type="SUPFAM" id="SSF56176">
    <property type="entry name" value="FAD-binding/transporter-associated domain-like"/>
    <property type="match status" value="1"/>
</dbReference>
<evidence type="ECO:0000256" key="3">
    <source>
        <dbReference type="ARBA" id="ARBA00022827"/>
    </source>
</evidence>
<protein>
    <submittedName>
        <fullName evidence="6">Oxidoreductase, FAD-binding protein</fullName>
    </submittedName>
</protein>
<dbReference type="AlphaFoldDB" id="A0A318YT49"/>
<dbReference type="Proteomes" id="UP000247647">
    <property type="component" value="Unassembled WGS sequence"/>
</dbReference>
<evidence type="ECO:0000313" key="6">
    <source>
        <dbReference type="EMBL" id="PYH37586.1"/>
    </source>
</evidence>
<dbReference type="Gene3D" id="3.40.462.20">
    <property type="match status" value="1"/>
</dbReference>
<dbReference type="InterPro" id="IPR036318">
    <property type="entry name" value="FAD-bd_PCMH-like_sf"/>
</dbReference>
<evidence type="ECO:0000256" key="4">
    <source>
        <dbReference type="ARBA" id="ARBA00023002"/>
    </source>
</evidence>
<sequence>MLGQDKVSFPETAAYEASQGSYFTQQNSELQPSCVVFPDSADEVSIVITSILAISSGVPDYQKAGCQFAIRSGGHNSFGGASNIENCVTIDLPALNSIRIHDAPSRKDEDEGAQDKEPQHTVLVGAGATWGEVYALLDPLGLSVAGGRAAQVGVDGLTLGGGISYFSPRYGWTCDSLVGAEVILANGTIVYLDEDQHPDWLAALRGGGANFGVLTGFDLRTFPQGLIYDGSIYHSTGTIDAQLRAFAELADPKAGASSYDEYASLITSFGFAGGQGAAIVNSVVYTGELEELEDDGVTPPPIVYKALFDIPQLFSTVRVAAMHEVAIEQGSFSQSGKRQLSVVATHGVTLSMLNATYLRWNSSLEAVQDVPGIVWSISLEPLPPAIYARAPPGHNVMGLSSSERHERSLVVTLLSATWDNAADDTRVEQAAKALFSGIEADARALNAHHPFIYLNYAAKWQDPIASYGSESIKRLQRISREVDPAGIFQNMVPGGFKIPQ</sequence>
<organism evidence="6 7">
    <name type="scientific">Aspergillus neoniger (strain CBS 115656)</name>
    <dbReference type="NCBI Taxonomy" id="1448310"/>
    <lineage>
        <taxon>Eukaryota</taxon>
        <taxon>Fungi</taxon>
        <taxon>Dikarya</taxon>
        <taxon>Ascomycota</taxon>
        <taxon>Pezizomycotina</taxon>
        <taxon>Eurotiomycetes</taxon>
        <taxon>Eurotiomycetidae</taxon>
        <taxon>Eurotiales</taxon>
        <taxon>Aspergillaceae</taxon>
        <taxon>Aspergillus</taxon>
        <taxon>Aspergillus subgen. Circumdati</taxon>
    </lineage>
</organism>
<feature type="domain" description="FAD-binding PCMH-type" evidence="5">
    <location>
        <begin position="28"/>
        <end position="224"/>
    </location>
</feature>
<dbReference type="EMBL" id="KZ821450">
    <property type="protein sequence ID" value="PYH37586.1"/>
    <property type="molecule type" value="Genomic_DNA"/>
</dbReference>
<keyword evidence="3" id="KW-0274">FAD</keyword>
<dbReference type="PANTHER" id="PTHR42973:SF22">
    <property type="entry name" value="FAD-BINDING PCMH-TYPE DOMAIN-CONTAINING PROTEIN-RELATED"/>
    <property type="match status" value="1"/>
</dbReference>
<keyword evidence="7" id="KW-1185">Reference proteome</keyword>
<dbReference type="InterPro" id="IPR016169">
    <property type="entry name" value="FAD-bd_PCMH_sub2"/>
</dbReference>
<gene>
    <name evidence="6" type="ORF">BO87DRAFT_328662</name>
</gene>
<proteinExistence type="inferred from homology"/>
<dbReference type="RefSeq" id="XP_025483064.1">
    <property type="nucleotide sequence ID" value="XM_025620228.1"/>
</dbReference>
<reference evidence="6" key="1">
    <citation type="submission" date="2016-12" db="EMBL/GenBank/DDBJ databases">
        <title>The genomes of Aspergillus section Nigri reveals drivers in fungal speciation.</title>
        <authorList>
            <consortium name="DOE Joint Genome Institute"/>
            <person name="Vesth T.C."/>
            <person name="Nybo J."/>
            <person name="Theobald S."/>
            <person name="Brandl J."/>
            <person name="Frisvad J.C."/>
            <person name="Nielsen K.F."/>
            <person name="Lyhne E.K."/>
            <person name="Kogle M.E."/>
            <person name="Kuo A."/>
            <person name="Riley R."/>
            <person name="Clum A."/>
            <person name="Nolan M."/>
            <person name="Lipzen A."/>
            <person name="Salamov A."/>
            <person name="Henrissat B."/>
            <person name="Wiebenga A."/>
            <person name="De Vries R.P."/>
            <person name="Grigoriev I.V."/>
            <person name="Mortensen U.H."/>
            <person name="Andersen M.R."/>
            <person name="Baker S.E."/>
        </authorList>
    </citation>
    <scope>NUCLEOTIDE SEQUENCE [LARGE SCALE GENOMIC DNA]</scope>
    <source>
        <strain evidence="6">CBS 115656</strain>
    </source>
</reference>
<dbReference type="GeneID" id="37122684"/>
<dbReference type="Pfam" id="PF01565">
    <property type="entry name" value="FAD_binding_4"/>
    <property type="match status" value="1"/>
</dbReference>
<dbReference type="InterPro" id="IPR016166">
    <property type="entry name" value="FAD-bd_PCMH"/>
</dbReference>
<dbReference type="Gene3D" id="3.30.43.10">
    <property type="entry name" value="Uridine Diphospho-n-acetylenolpyruvylglucosamine Reductase, domain 2"/>
    <property type="match status" value="1"/>
</dbReference>
<evidence type="ECO:0000313" key="7">
    <source>
        <dbReference type="Proteomes" id="UP000247647"/>
    </source>
</evidence>
<comment type="similarity">
    <text evidence="1">Belongs to the oxygen-dependent FAD-linked oxidoreductase family.</text>
</comment>
<evidence type="ECO:0000256" key="2">
    <source>
        <dbReference type="ARBA" id="ARBA00022630"/>
    </source>
</evidence>
<accession>A0A318YT49</accession>
<evidence type="ECO:0000256" key="1">
    <source>
        <dbReference type="ARBA" id="ARBA00005466"/>
    </source>
</evidence>
<dbReference type="InterPro" id="IPR016167">
    <property type="entry name" value="FAD-bd_PCMH_sub1"/>
</dbReference>
<dbReference type="InterPro" id="IPR050416">
    <property type="entry name" value="FAD-linked_Oxidoreductase"/>
</dbReference>
<dbReference type="GO" id="GO:0071949">
    <property type="term" value="F:FAD binding"/>
    <property type="evidence" value="ECO:0007669"/>
    <property type="project" value="InterPro"/>
</dbReference>
<dbReference type="PANTHER" id="PTHR42973">
    <property type="entry name" value="BINDING OXIDOREDUCTASE, PUTATIVE (AFU_ORTHOLOGUE AFUA_1G17690)-RELATED"/>
    <property type="match status" value="1"/>
</dbReference>
<dbReference type="PROSITE" id="PS51387">
    <property type="entry name" value="FAD_PCMH"/>
    <property type="match status" value="1"/>
</dbReference>
<name>A0A318YT49_ASPNB</name>
<dbReference type="OrthoDB" id="2151789at2759"/>
<keyword evidence="2" id="KW-0285">Flavoprotein</keyword>
<dbReference type="GO" id="GO:0016491">
    <property type="term" value="F:oxidoreductase activity"/>
    <property type="evidence" value="ECO:0007669"/>
    <property type="project" value="UniProtKB-KW"/>
</dbReference>
<evidence type="ECO:0000259" key="5">
    <source>
        <dbReference type="PROSITE" id="PS51387"/>
    </source>
</evidence>
<dbReference type="InterPro" id="IPR006094">
    <property type="entry name" value="Oxid_FAD_bind_N"/>
</dbReference>
<dbReference type="Gene3D" id="3.30.465.10">
    <property type="match status" value="1"/>
</dbReference>
<keyword evidence="4" id="KW-0560">Oxidoreductase</keyword>